<proteinExistence type="predicted"/>
<dbReference type="EMBL" id="JAHRIN010043281">
    <property type="protein sequence ID" value="MEQ2206767.1"/>
    <property type="molecule type" value="Genomic_DNA"/>
</dbReference>
<keyword evidence="2" id="KW-1185">Reference proteome</keyword>
<dbReference type="Proteomes" id="UP001434883">
    <property type="component" value="Unassembled WGS sequence"/>
</dbReference>
<reference evidence="1 2" key="1">
    <citation type="submission" date="2021-06" db="EMBL/GenBank/DDBJ databases">
        <authorList>
            <person name="Palmer J.M."/>
        </authorList>
    </citation>
    <scope>NUCLEOTIDE SEQUENCE [LARGE SCALE GENOMIC DNA]</scope>
    <source>
        <strain evidence="1 2">XC_2019</strain>
        <tissue evidence="1">Muscle</tissue>
    </source>
</reference>
<sequence>TCPHPPQTQLPPRRRQTLQLQSPLEVSQQPQFLFRLCPHETNHQQLQLSLHTSWAFSGASYRRSSVSPIRSLWVIQSPQLQSPLKFFWTCQLQGLLEVGQTS</sequence>
<protein>
    <submittedName>
        <fullName evidence="1">Uncharacterized protein</fullName>
    </submittedName>
</protein>
<feature type="non-terminal residue" evidence="1">
    <location>
        <position position="1"/>
    </location>
</feature>
<gene>
    <name evidence="1" type="ORF">XENOCAPTIV_002671</name>
</gene>
<evidence type="ECO:0000313" key="1">
    <source>
        <dbReference type="EMBL" id="MEQ2206767.1"/>
    </source>
</evidence>
<name>A0ABV0RH13_9TELE</name>
<accession>A0ABV0RH13</accession>
<comment type="caution">
    <text evidence="1">The sequence shown here is derived from an EMBL/GenBank/DDBJ whole genome shotgun (WGS) entry which is preliminary data.</text>
</comment>
<organism evidence="1 2">
    <name type="scientific">Xenoophorus captivus</name>
    <dbReference type="NCBI Taxonomy" id="1517983"/>
    <lineage>
        <taxon>Eukaryota</taxon>
        <taxon>Metazoa</taxon>
        <taxon>Chordata</taxon>
        <taxon>Craniata</taxon>
        <taxon>Vertebrata</taxon>
        <taxon>Euteleostomi</taxon>
        <taxon>Actinopterygii</taxon>
        <taxon>Neopterygii</taxon>
        <taxon>Teleostei</taxon>
        <taxon>Neoteleostei</taxon>
        <taxon>Acanthomorphata</taxon>
        <taxon>Ovalentaria</taxon>
        <taxon>Atherinomorphae</taxon>
        <taxon>Cyprinodontiformes</taxon>
        <taxon>Goodeidae</taxon>
        <taxon>Xenoophorus</taxon>
    </lineage>
</organism>
<evidence type="ECO:0000313" key="2">
    <source>
        <dbReference type="Proteomes" id="UP001434883"/>
    </source>
</evidence>